<dbReference type="GO" id="GO:0005814">
    <property type="term" value="C:centriole"/>
    <property type="evidence" value="ECO:0007669"/>
    <property type="project" value="TreeGrafter"/>
</dbReference>
<proteinExistence type="inferred from homology"/>
<evidence type="ECO:0000256" key="1">
    <source>
        <dbReference type="ARBA" id="ARBA00005627"/>
    </source>
</evidence>
<dbReference type="Ensembl" id="ENSPSTT00000007146.1">
    <property type="protein sequence ID" value="ENSPSTP00000006812.1"/>
    <property type="gene ID" value="ENSPSTG00000004837.1"/>
</dbReference>
<name>A0A8C9EW50_PAVCR</name>
<dbReference type="Proteomes" id="UP000694428">
    <property type="component" value="Unplaced"/>
</dbReference>
<sequence>LLSVTHCLKASEHQRSTSCVNRNKFEFDDERTWSDLDENYVHDDLPEKYTKMPSQTDFFGKNDTPFPDKALKRKVASKRGEELSKQSAVDSDSNGPPSNLMVKLFPSLKPKQKTGCHPEQEIKSNVEQESGGERTATGRKC</sequence>
<reference evidence="3" key="1">
    <citation type="submission" date="2025-08" db="UniProtKB">
        <authorList>
            <consortium name="Ensembl"/>
        </authorList>
    </citation>
    <scope>IDENTIFICATION</scope>
</reference>
<dbReference type="GO" id="GO:0015631">
    <property type="term" value="F:tubulin binding"/>
    <property type="evidence" value="ECO:0007669"/>
    <property type="project" value="TreeGrafter"/>
</dbReference>
<evidence type="ECO:0000313" key="4">
    <source>
        <dbReference type="Proteomes" id="UP000694428"/>
    </source>
</evidence>
<dbReference type="PANTHER" id="PTHR10331">
    <property type="entry name" value="T COMPLEX PROTEIN 10"/>
    <property type="match status" value="1"/>
</dbReference>
<reference evidence="3" key="2">
    <citation type="submission" date="2025-09" db="UniProtKB">
        <authorList>
            <consortium name="Ensembl"/>
        </authorList>
    </citation>
    <scope>IDENTIFICATION</scope>
</reference>
<organism evidence="3 4">
    <name type="scientific">Pavo cristatus</name>
    <name type="common">Indian peafowl</name>
    <name type="synonym">Blue peafowl</name>
    <dbReference type="NCBI Taxonomy" id="9049"/>
    <lineage>
        <taxon>Eukaryota</taxon>
        <taxon>Metazoa</taxon>
        <taxon>Chordata</taxon>
        <taxon>Craniata</taxon>
        <taxon>Vertebrata</taxon>
        <taxon>Euteleostomi</taxon>
        <taxon>Archelosauria</taxon>
        <taxon>Archosauria</taxon>
        <taxon>Dinosauria</taxon>
        <taxon>Saurischia</taxon>
        <taxon>Theropoda</taxon>
        <taxon>Coelurosauria</taxon>
        <taxon>Aves</taxon>
        <taxon>Neognathae</taxon>
        <taxon>Galloanserae</taxon>
        <taxon>Galliformes</taxon>
        <taxon>Phasianidae</taxon>
        <taxon>Phasianinae</taxon>
        <taxon>Pavo</taxon>
    </lineage>
</organism>
<evidence type="ECO:0000313" key="3">
    <source>
        <dbReference type="Ensembl" id="ENSPSTP00000006812.1"/>
    </source>
</evidence>
<dbReference type="GO" id="GO:0060271">
    <property type="term" value="P:cilium assembly"/>
    <property type="evidence" value="ECO:0007669"/>
    <property type="project" value="TreeGrafter"/>
</dbReference>
<feature type="region of interest" description="Disordered" evidence="2">
    <location>
        <begin position="52"/>
        <end position="141"/>
    </location>
</feature>
<dbReference type="GO" id="GO:0061511">
    <property type="term" value="P:centriole elongation"/>
    <property type="evidence" value="ECO:0007669"/>
    <property type="project" value="TreeGrafter"/>
</dbReference>
<comment type="similarity">
    <text evidence="1">Belongs to the TCP10 family.</text>
</comment>
<feature type="compositionally biased region" description="Basic and acidic residues" evidence="2">
    <location>
        <begin position="116"/>
        <end position="126"/>
    </location>
</feature>
<keyword evidence="4" id="KW-1185">Reference proteome</keyword>
<dbReference type="AlphaFoldDB" id="A0A8C9EW50"/>
<evidence type="ECO:0000256" key="2">
    <source>
        <dbReference type="SAM" id="MobiDB-lite"/>
    </source>
</evidence>
<dbReference type="GO" id="GO:0005813">
    <property type="term" value="C:centrosome"/>
    <property type="evidence" value="ECO:0007669"/>
    <property type="project" value="TreeGrafter"/>
</dbReference>
<dbReference type="PANTHER" id="PTHR10331:SF23">
    <property type="entry name" value="CENTROMERE PROTEIN J"/>
    <property type="match status" value="1"/>
</dbReference>
<accession>A0A8C9EW50</accession>
<feature type="compositionally biased region" description="Polar residues" evidence="2">
    <location>
        <begin position="85"/>
        <end position="97"/>
    </location>
</feature>
<dbReference type="InterPro" id="IPR026581">
    <property type="entry name" value="TCP10L/CENPJ"/>
</dbReference>
<protein>
    <submittedName>
        <fullName evidence="3">Uncharacterized protein</fullName>
    </submittedName>
</protein>